<dbReference type="Proteomes" id="UP001235744">
    <property type="component" value="Chromosome"/>
</dbReference>
<evidence type="ECO:0000256" key="4">
    <source>
        <dbReference type="ARBA" id="ARBA00023002"/>
    </source>
</evidence>
<name>A0ABY9IIU1_9ACTN</name>
<evidence type="ECO:0000256" key="2">
    <source>
        <dbReference type="ARBA" id="ARBA00022630"/>
    </source>
</evidence>
<keyword evidence="2" id="KW-0285">Flavoprotein</keyword>
<evidence type="ECO:0000256" key="1">
    <source>
        <dbReference type="ARBA" id="ARBA00001974"/>
    </source>
</evidence>
<dbReference type="SUPFAM" id="SSF56425">
    <property type="entry name" value="Succinate dehydrogenase/fumarate reductase flavoprotein, catalytic domain"/>
    <property type="match status" value="1"/>
</dbReference>
<proteinExistence type="predicted"/>
<keyword evidence="3" id="KW-0274">FAD</keyword>
<dbReference type="InterPro" id="IPR050315">
    <property type="entry name" value="FAD-oxidoreductase_2"/>
</dbReference>
<evidence type="ECO:0000313" key="7">
    <source>
        <dbReference type="Proteomes" id="UP001235744"/>
    </source>
</evidence>
<keyword evidence="4" id="KW-0560">Oxidoreductase</keyword>
<sequence length="478" mass="50545">MGREADIVVVGAGPGGIACAIAAAEGGSRVVLLEKTADIGGALPWSGGHLSAGGFSLQRARGIEDDPERHWQDIARISGGTGREDLTRLSLAEQPSVLEWLLDAGFAVDPTTPRIVHGHEQYLVPRTVHALEVPGGPALLTVLRRLLAPHLASGTVRLLCGARAAELCADPDGRVAGVRTEDGRIFGAPAVVLATGGFGHDPELFAELDNAPLTTSAAPTATGDGIRLGRSVGAGIQGRGKYLPTFGGLPPEPGTLRVDWVHRPQLVAPERPPWEVYVDVHGRRWTAEDDPSIDRKERALARLDRMTFWTVFDARALRTSRPMVHGWTPEEFDAVCGRRPGLHRAPDVPGLARLAGIAPGGLAWQVARYNGFVAAGRDPEFGRTHLPAPLVEPPFYAVENRPVTVITFAGLDVDTRLRVLREDGRALLGLYAVGEVIGSAAVNGNSFCSGMCLTPAMAFGRILGRALAGRPATPGPAA</sequence>
<organism evidence="6 7">
    <name type="scientific">Streptomyces poriferorum</name>
    <dbReference type="NCBI Taxonomy" id="2798799"/>
    <lineage>
        <taxon>Bacteria</taxon>
        <taxon>Bacillati</taxon>
        <taxon>Actinomycetota</taxon>
        <taxon>Actinomycetes</taxon>
        <taxon>Kitasatosporales</taxon>
        <taxon>Streptomycetaceae</taxon>
        <taxon>Streptomyces</taxon>
    </lineage>
</organism>
<dbReference type="PANTHER" id="PTHR43400">
    <property type="entry name" value="FUMARATE REDUCTASE"/>
    <property type="match status" value="1"/>
</dbReference>
<dbReference type="EMBL" id="CP120988">
    <property type="protein sequence ID" value="WLQ55175.1"/>
    <property type="molecule type" value="Genomic_DNA"/>
</dbReference>
<dbReference type="Gene3D" id="3.90.700.10">
    <property type="entry name" value="Succinate dehydrogenase/fumarate reductase flavoprotein, catalytic domain"/>
    <property type="match status" value="1"/>
</dbReference>
<comment type="cofactor">
    <cofactor evidence="1">
        <name>FAD</name>
        <dbReference type="ChEBI" id="CHEBI:57692"/>
    </cofactor>
</comment>
<dbReference type="Pfam" id="PF00890">
    <property type="entry name" value="FAD_binding_2"/>
    <property type="match status" value="1"/>
</dbReference>
<gene>
    <name evidence="6" type="ORF">P8A19_06845</name>
</gene>
<dbReference type="InterPro" id="IPR027477">
    <property type="entry name" value="Succ_DH/fumarate_Rdtase_cat_sf"/>
</dbReference>
<dbReference type="RefSeq" id="WP_306106017.1">
    <property type="nucleotide sequence ID" value="NZ_CP120988.1"/>
</dbReference>
<dbReference type="PANTHER" id="PTHR43400:SF10">
    <property type="entry name" value="3-OXOSTEROID 1-DEHYDROGENASE"/>
    <property type="match status" value="1"/>
</dbReference>
<dbReference type="SUPFAM" id="SSF51905">
    <property type="entry name" value="FAD/NAD(P)-binding domain"/>
    <property type="match status" value="1"/>
</dbReference>
<keyword evidence="7" id="KW-1185">Reference proteome</keyword>
<accession>A0ABY9IIU1</accession>
<dbReference type="InterPro" id="IPR003953">
    <property type="entry name" value="FAD-dep_OxRdtase_2_FAD-bd"/>
</dbReference>
<feature type="domain" description="FAD-dependent oxidoreductase 2 FAD-binding" evidence="5">
    <location>
        <begin position="6"/>
        <end position="441"/>
    </location>
</feature>
<evidence type="ECO:0000259" key="5">
    <source>
        <dbReference type="Pfam" id="PF00890"/>
    </source>
</evidence>
<dbReference type="Gene3D" id="3.50.50.60">
    <property type="entry name" value="FAD/NAD(P)-binding domain"/>
    <property type="match status" value="1"/>
</dbReference>
<dbReference type="PROSITE" id="PS51257">
    <property type="entry name" value="PROKAR_LIPOPROTEIN"/>
    <property type="match status" value="1"/>
</dbReference>
<protein>
    <submittedName>
        <fullName evidence="6">FAD-dependent oxidoreductase</fullName>
    </submittedName>
</protein>
<dbReference type="PRINTS" id="PR00411">
    <property type="entry name" value="PNDRDTASEI"/>
</dbReference>
<evidence type="ECO:0000313" key="6">
    <source>
        <dbReference type="EMBL" id="WLQ55175.1"/>
    </source>
</evidence>
<dbReference type="InterPro" id="IPR036188">
    <property type="entry name" value="FAD/NAD-bd_sf"/>
</dbReference>
<dbReference type="PRINTS" id="PR00368">
    <property type="entry name" value="FADPNR"/>
</dbReference>
<evidence type="ECO:0000256" key="3">
    <source>
        <dbReference type="ARBA" id="ARBA00022827"/>
    </source>
</evidence>
<reference evidence="6 7" key="1">
    <citation type="submission" date="2023-03" db="EMBL/GenBank/DDBJ databases">
        <title>Isolation and description of six Streptomyces strains from soil environments, able to metabolize different microbial glucans.</title>
        <authorList>
            <person name="Widen T."/>
            <person name="Larsbrink J."/>
        </authorList>
    </citation>
    <scope>NUCLEOTIDE SEQUENCE [LARGE SCALE GENOMIC DNA]</scope>
    <source>
        <strain evidence="6 7">Alt2</strain>
    </source>
</reference>